<feature type="chain" id="PRO_5047007869" evidence="1">
    <location>
        <begin position="23"/>
        <end position="290"/>
    </location>
</feature>
<dbReference type="Proteomes" id="UP001161064">
    <property type="component" value="Unassembled WGS sequence"/>
</dbReference>
<sequence length="290" mass="31379">MKLKELLLVTALLSGTPAVAMAQEATTSVNLGAASSYQFRGVNQNVDNSGQVFGGVDVSTNSFYVGTWFSNVNFDSTSKLLDLINESGVDLDALNEIIDVNSLIGGGSKANLEVDIYGGFRPTIGNFTLDFGLLAYTYPQEPDLLVYEGKFATTYTTKSGIALTGSAFYSPNNGKDGPSTWYLEAAASAPIPQVKLGPFSLSVNASYGNYRSDTKVLQLIPDELIEFVPQEILDILPGSSYNNWKIGLTAATEKGWAVDLFYTDTDLNDLKLFGVETYESRVVLQLKKSF</sequence>
<name>A0ABQ4PTP3_9PROT</name>
<evidence type="ECO:0000313" key="2">
    <source>
        <dbReference type="EMBL" id="GIU66355.1"/>
    </source>
</evidence>
<proteinExistence type="predicted"/>
<organism evidence="2 3">
    <name type="scientific">Candidatus Phycosocius spiralis</name>
    <dbReference type="NCBI Taxonomy" id="2815099"/>
    <lineage>
        <taxon>Bacteria</taxon>
        <taxon>Pseudomonadati</taxon>
        <taxon>Pseudomonadota</taxon>
        <taxon>Alphaproteobacteria</taxon>
        <taxon>Caulobacterales</taxon>
        <taxon>Caulobacterales incertae sedis</taxon>
        <taxon>Candidatus Phycosocius</taxon>
    </lineage>
</organism>
<reference evidence="2" key="1">
    <citation type="submission" date="2021-05" db="EMBL/GenBank/DDBJ databases">
        <authorList>
            <person name="Tanabe Y."/>
        </authorList>
    </citation>
    <scope>NUCLEOTIDE SEQUENCE</scope>
    <source>
        <strain evidence="2">BOTRYCO-1</strain>
    </source>
</reference>
<accession>A0ABQ4PTP3</accession>
<dbReference type="EMBL" id="BPFZ01000002">
    <property type="protein sequence ID" value="GIU66355.1"/>
    <property type="molecule type" value="Genomic_DNA"/>
</dbReference>
<gene>
    <name evidence="2" type="ORF">PsB1_0509</name>
</gene>
<evidence type="ECO:0000256" key="1">
    <source>
        <dbReference type="SAM" id="SignalP"/>
    </source>
</evidence>
<reference evidence="2" key="2">
    <citation type="journal article" date="2023" name="ISME Commun">
        <title>Characterization of a bloom-associated alphaproteobacterial lineage, 'Candidatus Phycosocius': insights into freshwater algal-bacterial interactions.</title>
        <authorList>
            <person name="Tanabe Y."/>
            <person name="Yamaguchi H."/>
            <person name="Yoshida M."/>
            <person name="Kai A."/>
            <person name="Okazaki Y."/>
        </authorList>
    </citation>
    <scope>NUCLEOTIDE SEQUENCE</scope>
    <source>
        <strain evidence="2">BOTRYCO-1</strain>
    </source>
</reference>
<feature type="signal peptide" evidence="1">
    <location>
        <begin position="1"/>
        <end position="22"/>
    </location>
</feature>
<dbReference type="Pfam" id="PF09694">
    <property type="entry name" value="Gcw_chp"/>
    <property type="match status" value="1"/>
</dbReference>
<comment type="caution">
    <text evidence="2">The sequence shown here is derived from an EMBL/GenBank/DDBJ whole genome shotgun (WGS) entry which is preliminary data.</text>
</comment>
<dbReference type="NCBIfam" id="TIGR02001">
    <property type="entry name" value="gcw_chp"/>
    <property type="match status" value="1"/>
</dbReference>
<dbReference type="RefSeq" id="WP_284358863.1">
    <property type="nucleotide sequence ID" value="NZ_BPFZ01000002.1"/>
</dbReference>
<keyword evidence="1" id="KW-0732">Signal</keyword>
<keyword evidence="3" id="KW-1185">Reference proteome</keyword>
<dbReference type="InterPro" id="IPR010239">
    <property type="entry name" value="CHP02001"/>
</dbReference>
<protein>
    <submittedName>
        <fullName evidence="2">Uncharacterized protein</fullName>
    </submittedName>
</protein>
<evidence type="ECO:0000313" key="3">
    <source>
        <dbReference type="Proteomes" id="UP001161064"/>
    </source>
</evidence>